<evidence type="ECO:0000313" key="3">
    <source>
        <dbReference type="Proteomes" id="UP001235341"/>
    </source>
</evidence>
<accession>A0ABY9PPX8</accession>
<keyword evidence="3" id="KW-1185">Reference proteome</keyword>
<evidence type="ECO:0000313" key="2">
    <source>
        <dbReference type="EMBL" id="WMT14579.1"/>
    </source>
</evidence>
<dbReference type="RefSeq" id="WP_309205557.1">
    <property type="nucleotide sequence ID" value="NZ_CP133586.1"/>
</dbReference>
<organism evidence="2 3">
    <name type="scientific">Serratia fonticola</name>
    <dbReference type="NCBI Taxonomy" id="47917"/>
    <lineage>
        <taxon>Bacteria</taxon>
        <taxon>Pseudomonadati</taxon>
        <taxon>Pseudomonadota</taxon>
        <taxon>Gammaproteobacteria</taxon>
        <taxon>Enterobacterales</taxon>
        <taxon>Yersiniaceae</taxon>
        <taxon>Serratia</taxon>
    </lineage>
</organism>
<evidence type="ECO:0000259" key="1">
    <source>
        <dbReference type="Pfam" id="PF03756"/>
    </source>
</evidence>
<dbReference type="Pfam" id="PF03756">
    <property type="entry name" value="AfsA"/>
    <property type="match status" value="1"/>
</dbReference>
<feature type="domain" description="A-factor biosynthesis hotdog" evidence="1">
    <location>
        <begin position="95"/>
        <end position="225"/>
    </location>
</feature>
<proteinExistence type="predicted"/>
<dbReference type="InterPro" id="IPR005509">
    <property type="entry name" value="AfsA_hotdog_dom"/>
</dbReference>
<name>A0ABY9PPX8_SERFO</name>
<protein>
    <submittedName>
        <fullName evidence="2">AfsA-related hotdog domain-containing protein</fullName>
    </submittedName>
</protein>
<dbReference type="EMBL" id="CP133586">
    <property type="protein sequence ID" value="WMT14579.1"/>
    <property type="molecule type" value="Genomic_DNA"/>
</dbReference>
<sequence>MNNVSVSKKVVVVGDKFNEFSNGRNVVTISQLELITQIPANIIDTNTKFIAGQGVREDYAGKVLGNMHRNKHHDNKIDLTDLQRLTTTERNYHSHKKEKYNTLIGTAERVNENLFALPLLIDERCELMGDHQTGKHVQGMILVEACRQTFIAITEEFYMSEKLGQSYYVINDMNMNFSNFLFPLPAFVHYELLERDVNERRSRFKATIRISQHTTLCASMAVSFTVYPATVISEKETTMADSLTQSMLQAHHSASQVEGGTTHA</sequence>
<gene>
    <name evidence="2" type="ORF">RFB13_25940</name>
</gene>
<reference evidence="2 3" key="1">
    <citation type="submission" date="2023-08" db="EMBL/GenBank/DDBJ databases">
        <title>Complete Genome and Methylome dissection of Serratia fonticola NEB369.</title>
        <authorList>
            <person name="Fomenkov A."/>
            <person name="Roberts R.D."/>
        </authorList>
    </citation>
    <scope>NUCLEOTIDE SEQUENCE [LARGE SCALE GENOMIC DNA]</scope>
    <source>
        <strain evidence="2 3">NEB369</strain>
    </source>
</reference>
<dbReference type="Proteomes" id="UP001235341">
    <property type="component" value="Chromosome"/>
</dbReference>